<dbReference type="GO" id="GO:0015174">
    <property type="term" value="F:basic amino acid transmembrane transporter activity"/>
    <property type="evidence" value="ECO:0007669"/>
    <property type="project" value="TreeGrafter"/>
</dbReference>
<dbReference type="EMBL" id="PHWZ01000043">
    <property type="protein sequence ID" value="TEY79609.1"/>
    <property type="molecule type" value="Genomic_DNA"/>
</dbReference>
<evidence type="ECO:0000256" key="4">
    <source>
        <dbReference type="ARBA" id="ARBA00023136"/>
    </source>
</evidence>
<evidence type="ECO:0000259" key="7">
    <source>
        <dbReference type="PROSITE" id="PS50850"/>
    </source>
</evidence>
<feature type="domain" description="Major facilitator superfamily (MFS) profile" evidence="7">
    <location>
        <begin position="142"/>
        <end position="631"/>
    </location>
</feature>
<dbReference type="InterPro" id="IPR020846">
    <property type="entry name" value="MFS_dom"/>
</dbReference>
<evidence type="ECO:0000256" key="5">
    <source>
        <dbReference type="SAM" id="MobiDB-lite"/>
    </source>
</evidence>
<evidence type="ECO:0000256" key="2">
    <source>
        <dbReference type="ARBA" id="ARBA00022692"/>
    </source>
</evidence>
<dbReference type="Gene3D" id="1.20.1250.20">
    <property type="entry name" value="MFS general substrate transporter like domains"/>
    <property type="match status" value="1"/>
</dbReference>
<feature type="transmembrane region" description="Helical" evidence="6">
    <location>
        <begin position="607"/>
        <end position="626"/>
    </location>
</feature>
<feature type="compositionally biased region" description="Polar residues" evidence="5">
    <location>
        <begin position="1"/>
        <end position="17"/>
    </location>
</feature>
<evidence type="ECO:0000313" key="9">
    <source>
        <dbReference type="Proteomes" id="UP000297299"/>
    </source>
</evidence>
<feature type="compositionally biased region" description="Basic residues" evidence="5">
    <location>
        <begin position="84"/>
        <end position="95"/>
    </location>
</feature>
<feature type="transmembrane region" description="Helical" evidence="6">
    <location>
        <begin position="545"/>
        <end position="565"/>
    </location>
</feature>
<feature type="transmembrane region" description="Helical" evidence="6">
    <location>
        <begin position="208"/>
        <end position="226"/>
    </location>
</feature>
<name>A0A4Y8DEF0_9HELO</name>
<reference evidence="8 9" key="1">
    <citation type="submission" date="2017-11" db="EMBL/GenBank/DDBJ databases">
        <title>Comparative genomics of Botrytis spp.</title>
        <authorList>
            <person name="Valero-Jimenez C.A."/>
            <person name="Tapia P."/>
            <person name="Veloso J."/>
            <person name="Silva-Moreno E."/>
            <person name="Staats M."/>
            <person name="Valdes J.H."/>
            <person name="Van Kan J.A.L."/>
        </authorList>
    </citation>
    <scope>NUCLEOTIDE SEQUENCE [LARGE SCALE GENOMIC DNA]</scope>
    <source>
        <strain evidence="8 9">MUCL2830</strain>
    </source>
</reference>
<dbReference type="InterPro" id="IPR011701">
    <property type="entry name" value="MFS"/>
</dbReference>
<feature type="region of interest" description="Disordered" evidence="5">
    <location>
        <begin position="1"/>
        <end position="29"/>
    </location>
</feature>
<dbReference type="PROSITE" id="PS50850">
    <property type="entry name" value="MFS"/>
    <property type="match status" value="1"/>
</dbReference>
<evidence type="ECO:0000256" key="3">
    <source>
        <dbReference type="ARBA" id="ARBA00022989"/>
    </source>
</evidence>
<dbReference type="Proteomes" id="UP000297299">
    <property type="component" value="Unassembled WGS sequence"/>
</dbReference>
<comment type="subcellular location">
    <subcellularLocation>
        <location evidence="1">Membrane</location>
        <topology evidence="1">Multi-pass membrane protein</topology>
    </subcellularLocation>
</comment>
<keyword evidence="9" id="KW-1185">Reference proteome</keyword>
<dbReference type="PANTHER" id="PTHR23501:SF67">
    <property type="entry name" value="MFS MULTIDRUG EFFLUX TRANSPORTER (EUROFUNG)"/>
    <property type="match status" value="1"/>
</dbReference>
<evidence type="ECO:0000313" key="8">
    <source>
        <dbReference type="EMBL" id="TEY79609.1"/>
    </source>
</evidence>
<feature type="transmembrane region" description="Helical" evidence="6">
    <location>
        <begin position="367"/>
        <end position="385"/>
    </location>
</feature>
<protein>
    <recommendedName>
        <fullName evidence="7">Major facilitator superfamily (MFS) profile domain-containing protein</fullName>
    </recommendedName>
</protein>
<dbReference type="AlphaFoldDB" id="A0A4Y8DEF0"/>
<feature type="transmembrane region" description="Helical" evidence="6">
    <location>
        <begin position="268"/>
        <end position="287"/>
    </location>
</feature>
<dbReference type="SUPFAM" id="SSF103473">
    <property type="entry name" value="MFS general substrate transporter"/>
    <property type="match status" value="1"/>
</dbReference>
<dbReference type="OrthoDB" id="419537at2759"/>
<feature type="transmembrane region" description="Helical" evidence="6">
    <location>
        <begin position="299"/>
        <end position="320"/>
    </location>
</feature>
<gene>
    <name evidence="8" type="ORF">BOTCAL_0043g00130</name>
</gene>
<dbReference type="InterPro" id="IPR036259">
    <property type="entry name" value="MFS_trans_sf"/>
</dbReference>
<accession>A0A4Y8DEF0</accession>
<dbReference type="PANTHER" id="PTHR23501">
    <property type="entry name" value="MAJOR FACILITATOR SUPERFAMILY"/>
    <property type="match status" value="1"/>
</dbReference>
<evidence type="ECO:0000256" key="6">
    <source>
        <dbReference type="SAM" id="Phobius"/>
    </source>
</evidence>
<feature type="region of interest" description="Disordered" evidence="5">
    <location>
        <begin position="77"/>
        <end position="115"/>
    </location>
</feature>
<feature type="transmembrane region" description="Helical" evidence="6">
    <location>
        <begin position="341"/>
        <end position="361"/>
    </location>
</feature>
<feature type="transmembrane region" description="Helical" evidence="6">
    <location>
        <begin position="406"/>
        <end position="432"/>
    </location>
</feature>
<proteinExistence type="predicted"/>
<organism evidence="8 9">
    <name type="scientific">Botryotinia calthae</name>
    <dbReference type="NCBI Taxonomy" id="38488"/>
    <lineage>
        <taxon>Eukaryota</taxon>
        <taxon>Fungi</taxon>
        <taxon>Dikarya</taxon>
        <taxon>Ascomycota</taxon>
        <taxon>Pezizomycotina</taxon>
        <taxon>Leotiomycetes</taxon>
        <taxon>Helotiales</taxon>
        <taxon>Sclerotiniaceae</taxon>
        <taxon>Botryotinia</taxon>
    </lineage>
</organism>
<evidence type="ECO:0000256" key="1">
    <source>
        <dbReference type="ARBA" id="ARBA00004141"/>
    </source>
</evidence>
<keyword evidence="3 6" id="KW-1133">Transmembrane helix</keyword>
<feature type="transmembrane region" description="Helical" evidence="6">
    <location>
        <begin position="444"/>
        <end position="464"/>
    </location>
</feature>
<dbReference type="GO" id="GO:0000329">
    <property type="term" value="C:fungal-type vacuole membrane"/>
    <property type="evidence" value="ECO:0007669"/>
    <property type="project" value="TreeGrafter"/>
</dbReference>
<keyword evidence="2 6" id="KW-0812">Transmembrane</keyword>
<dbReference type="Pfam" id="PF07690">
    <property type="entry name" value="MFS_1"/>
    <property type="match status" value="1"/>
</dbReference>
<feature type="transmembrane region" description="Helical" evidence="6">
    <location>
        <begin position="471"/>
        <end position="490"/>
    </location>
</feature>
<keyword evidence="4 6" id="KW-0472">Membrane</keyword>
<sequence>MAESNHQAGGPNTSSHTATEDTPLLFPSRNDTPAIEEVLVDNDGDSTGTDVDPNEFDLMLSRTTSFTAIGIETSAQESSMLRSSRIHHHHAKRGSRNSSRVSTRRRSISGSIRRIRKTIEDDDEESKSPFLGGVGVKRFWLIFGGVLLTYTLSSFDSTIKVSSHPVITSYFHASNSASWLSTAFLLTSTSFQPIFGRLSDAMGRKPPYIFSMILFLVSTIWCALAQSMTSFIIARAVCGLGAGGVMSKGSIITSDLIPIEIRGAYQSYLNIVFGVGAASGAALGGAIADHLGWRWEFGVQVPGLILCLIVSCFVIPNDLGLNRGKKTLKEALSVFDYKGSLLLMATITFFILAINLGGNIYPWTHPLILTCIILTVIGLPLFIITEHYAPQPVMPLSLITNNPRSSLIIGNALGAIVINAVLFNIPLFFQAVLLESPTASDLRLIIPSIAASAIGTLTGFLITWTRNLKTPLVLGVSLYVIGTIGLVAMNRSLPNWVYVLLLIPSSMGQGFQMPGSFMSILAVSEQGEQAVVTTTLVLWRSMGQVLGVAVSSLIVQNSLVGFLNVNVVGPDKEKVIEAVRSSVQAVAGLEPHYRDQVIDSYAEALRAAYIFALAVSILSFGITIGIKLPKLGFRK</sequence>
<comment type="caution">
    <text evidence="8">The sequence shown here is derived from an EMBL/GenBank/DDBJ whole genome shotgun (WGS) entry which is preliminary data.</text>
</comment>